<dbReference type="eggNOG" id="COG0466">
    <property type="taxonomic scope" value="Bacteria"/>
</dbReference>
<reference evidence="2 3" key="1">
    <citation type="submission" date="2014-06" db="EMBL/GenBank/DDBJ databases">
        <title>Whole Genome Sequences of Three Symbiotic Endozoicomonas Bacteria.</title>
        <authorList>
            <person name="Neave M.J."/>
            <person name="Apprill A."/>
            <person name="Voolstra C.R."/>
        </authorList>
    </citation>
    <scope>NUCLEOTIDE SEQUENCE [LARGE SCALE GENOMIC DNA]</scope>
    <source>
        <strain evidence="2 3">DSM 22380</strain>
    </source>
</reference>
<dbReference type="GO" id="GO:0030163">
    <property type="term" value="P:protein catabolic process"/>
    <property type="evidence" value="ECO:0007669"/>
    <property type="project" value="InterPro"/>
</dbReference>
<dbReference type="Proteomes" id="UP000027997">
    <property type="component" value="Unassembled WGS sequence"/>
</dbReference>
<protein>
    <recommendedName>
        <fullName evidence="1">AAA+ ATPase domain-containing protein</fullName>
    </recommendedName>
</protein>
<organism evidence="2 3">
    <name type="scientific">Endozoicomonas elysicola</name>
    <dbReference type="NCBI Taxonomy" id="305900"/>
    <lineage>
        <taxon>Bacteria</taxon>
        <taxon>Pseudomonadati</taxon>
        <taxon>Pseudomonadota</taxon>
        <taxon>Gammaproteobacteria</taxon>
        <taxon>Oceanospirillales</taxon>
        <taxon>Endozoicomonadaceae</taxon>
        <taxon>Endozoicomonas</taxon>
    </lineage>
</organism>
<dbReference type="InterPro" id="IPR027417">
    <property type="entry name" value="P-loop_NTPase"/>
</dbReference>
<accession>A0A081K5U7</accession>
<dbReference type="PANTHER" id="PTHR10046">
    <property type="entry name" value="ATP DEPENDENT LON PROTEASE FAMILY MEMBER"/>
    <property type="match status" value="1"/>
</dbReference>
<proteinExistence type="predicted"/>
<dbReference type="Pfam" id="PF00004">
    <property type="entry name" value="AAA"/>
    <property type="match status" value="1"/>
</dbReference>
<dbReference type="Gene3D" id="3.40.50.300">
    <property type="entry name" value="P-loop containing nucleotide triphosphate hydrolases"/>
    <property type="match status" value="1"/>
</dbReference>
<dbReference type="InterPro" id="IPR003593">
    <property type="entry name" value="AAA+_ATPase"/>
</dbReference>
<dbReference type="AlphaFoldDB" id="A0A081K5U7"/>
<dbReference type="GO" id="GO:0004176">
    <property type="term" value="F:ATP-dependent peptidase activity"/>
    <property type="evidence" value="ECO:0007669"/>
    <property type="project" value="InterPro"/>
</dbReference>
<dbReference type="SUPFAM" id="SSF52540">
    <property type="entry name" value="P-loop containing nucleoside triphosphate hydrolases"/>
    <property type="match status" value="1"/>
</dbReference>
<evidence type="ECO:0000313" key="2">
    <source>
        <dbReference type="EMBL" id="KEI69523.1"/>
    </source>
</evidence>
<comment type="caution">
    <text evidence="2">The sequence shown here is derived from an EMBL/GenBank/DDBJ whole genome shotgun (WGS) entry which is preliminary data.</text>
</comment>
<evidence type="ECO:0000313" key="3">
    <source>
        <dbReference type="Proteomes" id="UP000027997"/>
    </source>
</evidence>
<dbReference type="GO" id="GO:0016887">
    <property type="term" value="F:ATP hydrolysis activity"/>
    <property type="evidence" value="ECO:0007669"/>
    <property type="project" value="InterPro"/>
</dbReference>
<dbReference type="SMART" id="SM00382">
    <property type="entry name" value="AAA"/>
    <property type="match status" value="1"/>
</dbReference>
<dbReference type="GO" id="GO:0005524">
    <property type="term" value="F:ATP binding"/>
    <property type="evidence" value="ECO:0007669"/>
    <property type="project" value="InterPro"/>
</dbReference>
<evidence type="ECO:0000259" key="1">
    <source>
        <dbReference type="SMART" id="SM00382"/>
    </source>
</evidence>
<sequence length="496" mass="56611">MRLQKNLLIAFLLFTTTLRVNITNAEESTNIWSQRKGIRNYMSETRFFDRLDFFKTTANYHSLSPEEQVSKGREATRKALTDISVEYAHTQLKKYGIYGGIPLAATGVIFSKLPSHLIGSVLTSASPVVLTLAGFLFIGAGEQLYYIKEPPQLPEADLIVEYGAKRHLLNKVTRAYLEESIFYRFWQTENTDQYDKLVKVMDKALRMPMHAKLLVYDQEKTQEKLWHYSTELKNRLIRFAFSEIMIQKMTPKPEGHYPVYFYGSPGTGKTYAAKHLACAMGTNLATVTLDGANIDDIIGTSFDSLEAKPGLLLEAIVANTASIQDINHHNQVLLIDEFDRLFIDGDKQSQDILAFFLKILDPHHRYFYSPYLKTNIRLPDTIILAGNTDIHTVSIQNQQLQSMASRLERIFFDGFSSQTKQEIAFSLMIPKMEQSYKSISEELAEFSISEIDLTRIDNFIQSDSDPGLRSLEKFTHEIFEINLQQLGKAGLLQTDF</sequence>
<dbReference type="InterPro" id="IPR003959">
    <property type="entry name" value="ATPase_AAA_core"/>
</dbReference>
<dbReference type="EMBL" id="JOJP01000001">
    <property type="protein sequence ID" value="KEI69523.1"/>
    <property type="molecule type" value="Genomic_DNA"/>
</dbReference>
<feature type="domain" description="AAA+ ATPase" evidence="1">
    <location>
        <begin position="255"/>
        <end position="416"/>
    </location>
</feature>
<dbReference type="STRING" id="305900.GV64_01110"/>
<gene>
    <name evidence="2" type="ORF">GV64_01110</name>
</gene>
<dbReference type="InterPro" id="IPR027065">
    <property type="entry name" value="Lon_Prtase"/>
</dbReference>
<dbReference type="GO" id="GO:0004252">
    <property type="term" value="F:serine-type endopeptidase activity"/>
    <property type="evidence" value="ECO:0007669"/>
    <property type="project" value="InterPro"/>
</dbReference>
<name>A0A081K5U7_9GAMM</name>
<keyword evidence="3" id="KW-1185">Reference proteome</keyword>